<evidence type="ECO:0000313" key="17">
    <source>
        <dbReference type="Proteomes" id="UP000075243"/>
    </source>
</evidence>
<keyword evidence="3 16" id="KW-0808">Transferase</keyword>
<dbReference type="GO" id="GO:0005524">
    <property type="term" value="F:ATP binding"/>
    <property type="evidence" value="ECO:0007669"/>
    <property type="project" value="UniProtKB-UniRule"/>
</dbReference>
<dbReference type="STRING" id="3821.A0A151QZL3"/>
<dbReference type="EC" id="2.7.11.1" evidence="16"/>
<dbReference type="Pfam" id="PF07714">
    <property type="entry name" value="PK_Tyr_Ser-Thr"/>
    <property type="match status" value="1"/>
</dbReference>
<dbReference type="GO" id="GO:0004714">
    <property type="term" value="F:transmembrane receptor protein tyrosine kinase activity"/>
    <property type="evidence" value="ECO:0007669"/>
    <property type="project" value="InterPro"/>
</dbReference>
<dbReference type="InterPro" id="IPR000719">
    <property type="entry name" value="Prot_kinase_dom"/>
</dbReference>
<keyword evidence="8 12" id="KW-0067">ATP-binding</keyword>
<evidence type="ECO:0000256" key="7">
    <source>
        <dbReference type="ARBA" id="ARBA00022777"/>
    </source>
</evidence>
<dbReference type="PANTHER" id="PTHR27003">
    <property type="entry name" value="OS07G0166700 PROTEIN"/>
    <property type="match status" value="1"/>
</dbReference>
<accession>A0A151QZL3</accession>
<keyword evidence="10 13" id="KW-0472">Membrane</keyword>
<dbReference type="InterPro" id="IPR045272">
    <property type="entry name" value="ANXUR1/2-like"/>
</dbReference>
<dbReference type="SUPFAM" id="SSF56112">
    <property type="entry name" value="Protein kinase-like (PK-like)"/>
    <property type="match status" value="1"/>
</dbReference>
<dbReference type="Gramene" id="C.cajan_39627.t">
    <property type="protein sequence ID" value="C.cajan_39627.t"/>
    <property type="gene ID" value="C.cajan_39627"/>
</dbReference>
<evidence type="ECO:0000256" key="1">
    <source>
        <dbReference type="ARBA" id="ARBA00004479"/>
    </source>
</evidence>
<dbReference type="FunFam" id="3.30.200.20:FF:000039">
    <property type="entry name" value="receptor-like protein kinase FERONIA"/>
    <property type="match status" value="1"/>
</dbReference>
<dbReference type="GO" id="GO:0005886">
    <property type="term" value="C:plasma membrane"/>
    <property type="evidence" value="ECO:0007669"/>
    <property type="project" value="TreeGrafter"/>
</dbReference>
<keyword evidence="7 16" id="KW-0418">Kinase</keyword>
<dbReference type="CDD" id="cd14066">
    <property type="entry name" value="STKc_IRAK"/>
    <property type="match status" value="1"/>
</dbReference>
<evidence type="ECO:0000256" key="3">
    <source>
        <dbReference type="ARBA" id="ARBA00022679"/>
    </source>
</evidence>
<evidence type="ECO:0000256" key="5">
    <source>
        <dbReference type="ARBA" id="ARBA00022729"/>
    </source>
</evidence>
<dbReference type="OMA" id="DIIWRNW"/>
<dbReference type="SMART" id="SM00220">
    <property type="entry name" value="S_TKc"/>
    <property type="match status" value="1"/>
</dbReference>
<dbReference type="Gene3D" id="3.30.200.20">
    <property type="entry name" value="Phosphorylase Kinase, domain 1"/>
    <property type="match status" value="1"/>
</dbReference>
<dbReference type="Gene3D" id="2.60.120.430">
    <property type="entry name" value="Galactose-binding lectin"/>
    <property type="match status" value="2"/>
</dbReference>
<feature type="domain" description="Protein kinase" evidence="15">
    <location>
        <begin position="524"/>
        <end position="797"/>
    </location>
</feature>
<reference evidence="16" key="1">
    <citation type="journal article" date="2012" name="Nat. Biotechnol.">
        <title>Draft genome sequence of pigeonpea (Cajanus cajan), an orphan legume crop of resource-poor farmers.</title>
        <authorList>
            <person name="Varshney R.K."/>
            <person name="Chen W."/>
            <person name="Li Y."/>
            <person name="Bharti A.K."/>
            <person name="Saxena R.K."/>
            <person name="Schlueter J.A."/>
            <person name="Donoghue M.T."/>
            <person name="Azam S."/>
            <person name="Fan G."/>
            <person name="Whaley A.M."/>
            <person name="Farmer A.D."/>
            <person name="Sheridan J."/>
            <person name="Iwata A."/>
            <person name="Tuteja R."/>
            <person name="Penmetsa R.V."/>
            <person name="Wu W."/>
            <person name="Upadhyaya H.D."/>
            <person name="Yang S.P."/>
            <person name="Shah T."/>
            <person name="Saxena K.B."/>
            <person name="Michael T."/>
            <person name="McCombie W.R."/>
            <person name="Yang B."/>
            <person name="Zhang G."/>
            <person name="Yang H."/>
            <person name="Wang J."/>
            <person name="Spillane C."/>
            <person name="Cook D.R."/>
            <person name="May G.D."/>
            <person name="Xu X."/>
            <person name="Jackson S.A."/>
        </authorList>
    </citation>
    <scope>NUCLEOTIDE SEQUENCE [LARGE SCALE GENOMIC DNA]</scope>
</reference>
<gene>
    <name evidence="16" type="ORF">KK1_043154</name>
</gene>
<dbReference type="GO" id="GO:0004674">
    <property type="term" value="F:protein serine/threonine kinase activity"/>
    <property type="evidence" value="ECO:0007669"/>
    <property type="project" value="UniProtKB-KW"/>
</dbReference>
<dbReference type="GO" id="GO:0009506">
    <property type="term" value="C:plasmodesma"/>
    <property type="evidence" value="ECO:0007669"/>
    <property type="project" value="TreeGrafter"/>
</dbReference>
<dbReference type="InterPro" id="IPR001245">
    <property type="entry name" value="Ser-Thr/Tyr_kinase_cat_dom"/>
</dbReference>
<dbReference type="EMBL" id="KQ484316">
    <property type="protein sequence ID" value="KYP35781.1"/>
    <property type="molecule type" value="Genomic_DNA"/>
</dbReference>
<evidence type="ECO:0000256" key="14">
    <source>
        <dbReference type="SAM" id="SignalP"/>
    </source>
</evidence>
<proteinExistence type="predicted"/>
<keyword evidence="11" id="KW-0325">Glycoprotein</keyword>
<sequence length="846" mass="94728">MAILQLRIIQHSLCTVLVFLLQFPLLGYQYNVPDKYFINCGSDSSVTESGKAYVGETESNLKTNFNSSNTERSESPPLSPLYQTARIFRKDSWYEFNIDPTGTFLVRLHFYAFCSPSNLSSARFNVSVPAFWLLRNFNATNGTNNNSALVKEFFIHITSPSFRITFRPLPSSFAFVNAIELFLLPLHLIDDRVSRFTYSGNNQGLDAYNNLYSRVLETKHRLNVGGQTTKDSLLRKWIPDDTYLVYPENAKNSSPYHDIKYRVSDDSGGPNANNFTAPIDVYGTAKEINNNSAGAGDAKLLNITWRLPVEKNIDHLLRLHFCDYFSSQIDLAFFNVSIYDINVMPVNNDKNVSNELPAPYYYDFVVHSDDSGFMRAQQNIFPQYNINKKKRVSVTPDASAYVPNAFLNGIEIMKMIELPNSVSIPSDMGKSDSKHNHLPVLLGSVLGGLVLFFVVVVVLVFLWRLKMRKQKPVENLDWLPMPVIAGGSSHGRLTEGTVQGPPLPNINLGLKIPLLDLQLATKNFHTSQIIGKGGFGNVYNGVLKNGMIVAVKRSQPGSGQGLPEFQTEIMVLSKIRHKHLVSLIGYCDESFEMILVYEYMEKGTLRDHLYNTNFPSLSWEQRLDICIGAAKGLHYLHKGVVGGIIHRDVKSTNILLDENHVAKVSDFGLSRTGPLDHESHVSTSVKGTLGYLDPEYLRKQQLTEKSDVYSFGVVLLEVLCSRPVIDSSLPSEQINLGEWGMLCQNKGILQGIVDPSIKDQIDENSLRKFSETVEKCLQEVGSDRPTMGDVLWDLEYALQLQRGVHGNSYSSVSASLQLPNVRRLASFSTPNEVDDLSKILNSGSIM</sequence>
<evidence type="ECO:0000256" key="4">
    <source>
        <dbReference type="ARBA" id="ARBA00022692"/>
    </source>
</evidence>
<keyword evidence="4 13" id="KW-0812">Transmembrane</keyword>
<evidence type="ECO:0000256" key="10">
    <source>
        <dbReference type="ARBA" id="ARBA00023136"/>
    </source>
</evidence>
<keyword evidence="9 13" id="KW-1133">Transmembrane helix</keyword>
<evidence type="ECO:0000256" key="2">
    <source>
        <dbReference type="ARBA" id="ARBA00022527"/>
    </source>
</evidence>
<dbReference type="PROSITE" id="PS00108">
    <property type="entry name" value="PROTEIN_KINASE_ST"/>
    <property type="match status" value="1"/>
</dbReference>
<dbReference type="InterPro" id="IPR011009">
    <property type="entry name" value="Kinase-like_dom_sf"/>
</dbReference>
<evidence type="ECO:0000256" key="11">
    <source>
        <dbReference type="ARBA" id="ARBA00023180"/>
    </source>
</evidence>
<feature type="chain" id="PRO_5007587611" evidence="14">
    <location>
        <begin position="30"/>
        <end position="846"/>
    </location>
</feature>
<dbReference type="PANTHER" id="PTHR27003:SF398">
    <property type="entry name" value="PROTEIN KINASE DOMAIN-CONTAINING PROTEIN"/>
    <property type="match status" value="1"/>
</dbReference>
<dbReference type="Proteomes" id="UP000075243">
    <property type="component" value="Unassembled WGS sequence"/>
</dbReference>
<dbReference type="Pfam" id="PF12819">
    <property type="entry name" value="Malectin_like"/>
    <property type="match status" value="1"/>
</dbReference>
<evidence type="ECO:0000256" key="8">
    <source>
        <dbReference type="ARBA" id="ARBA00022840"/>
    </source>
</evidence>
<dbReference type="FunFam" id="2.60.120.430:FF:000005">
    <property type="entry name" value="Putative receptor-like protein kinase"/>
    <property type="match status" value="1"/>
</dbReference>
<dbReference type="FunFam" id="1.10.510.10:FF:000252">
    <property type="entry name" value="Receptor-like protein kinase FERONIA"/>
    <property type="match status" value="1"/>
</dbReference>
<keyword evidence="16" id="KW-0675">Receptor</keyword>
<evidence type="ECO:0000256" key="9">
    <source>
        <dbReference type="ARBA" id="ARBA00022989"/>
    </source>
</evidence>
<dbReference type="AlphaFoldDB" id="A0A151QZL3"/>
<feature type="binding site" evidence="12">
    <location>
        <position position="552"/>
    </location>
    <ligand>
        <name>ATP</name>
        <dbReference type="ChEBI" id="CHEBI:30616"/>
    </ligand>
</feature>
<keyword evidence="6 12" id="KW-0547">Nucleotide-binding</keyword>
<dbReference type="InterPro" id="IPR008271">
    <property type="entry name" value="Ser/Thr_kinase_AS"/>
</dbReference>
<evidence type="ECO:0000256" key="13">
    <source>
        <dbReference type="SAM" id="Phobius"/>
    </source>
</evidence>
<protein>
    <submittedName>
        <fullName evidence="16">Receptor-like protein kinase At5g24010 family</fullName>
        <ecNumber evidence="16">2.7.11.1</ecNumber>
    </submittedName>
</protein>
<evidence type="ECO:0000313" key="16">
    <source>
        <dbReference type="EMBL" id="KYP35781.1"/>
    </source>
</evidence>
<evidence type="ECO:0000256" key="6">
    <source>
        <dbReference type="ARBA" id="ARBA00022741"/>
    </source>
</evidence>
<keyword evidence="17" id="KW-1185">Reference proteome</keyword>
<organism evidence="16 17">
    <name type="scientific">Cajanus cajan</name>
    <name type="common">Pigeon pea</name>
    <name type="synonym">Cajanus indicus</name>
    <dbReference type="NCBI Taxonomy" id="3821"/>
    <lineage>
        <taxon>Eukaryota</taxon>
        <taxon>Viridiplantae</taxon>
        <taxon>Streptophyta</taxon>
        <taxon>Embryophyta</taxon>
        <taxon>Tracheophyta</taxon>
        <taxon>Spermatophyta</taxon>
        <taxon>Magnoliopsida</taxon>
        <taxon>eudicotyledons</taxon>
        <taxon>Gunneridae</taxon>
        <taxon>Pentapetalae</taxon>
        <taxon>rosids</taxon>
        <taxon>fabids</taxon>
        <taxon>Fabales</taxon>
        <taxon>Fabaceae</taxon>
        <taxon>Papilionoideae</taxon>
        <taxon>50 kb inversion clade</taxon>
        <taxon>NPAAA clade</taxon>
        <taxon>indigoferoid/millettioid clade</taxon>
        <taxon>Phaseoleae</taxon>
        <taxon>Cajanus</taxon>
    </lineage>
</organism>
<dbReference type="InterPro" id="IPR017441">
    <property type="entry name" value="Protein_kinase_ATP_BS"/>
</dbReference>
<dbReference type="InterPro" id="IPR024788">
    <property type="entry name" value="Malectin-like_Carb-bd_dom"/>
</dbReference>
<comment type="subcellular location">
    <subcellularLocation>
        <location evidence="1">Membrane</location>
        <topology evidence="1">Single-pass type I membrane protein</topology>
    </subcellularLocation>
</comment>
<feature type="signal peptide" evidence="14">
    <location>
        <begin position="1"/>
        <end position="29"/>
    </location>
</feature>
<dbReference type="Gene3D" id="1.10.510.10">
    <property type="entry name" value="Transferase(Phosphotransferase) domain 1"/>
    <property type="match status" value="1"/>
</dbReference>
<evidence type="ECO:0000256" key="12">
    <source>
        <dbReference type="PROSITE-ProRule" id="PRU10141"/>
    </source>
</evidence>
<dbReference type="PROSITE" id="PS00107">
    <property type="entry name" value="PROTEIN_KINASE_ATP"/>
    <property type="match status" value="1"/>
</dbReference>
<keyword evidence="2" id="KW-0723">Serine/threonine-protein kinase</keyword>
<keyword evidence="5 14" id="KW-0732">Signal</keyword>
<dbReference type="PROSITE" id="PS50011">
    <property type="entry name" value="PROTEIN_KINASE_DOM"/>
    <property type="match status" value="1"/>
</dbReference>
<evidence type="ECO:0000259" key="15">
    <source>
        <dbReference type="PROSITE" id="PS50011"/>
    </source>
</evidence>
<name>A0A151QZL3_CAJCA</name>
<feature type="transmembrane region" description="Helical" evidence="13">
    <location>
        <begin position="440"/>
        <end position="463"/>
    </location>
</feature>